<proteinExistence type="predicted"/>
<evidence type="ECO:0000313" key="2">
    <source>
        <dbReference type="Proteomes" id="UP000036947"/>
    </source>
</evidence>
<dbReference type="Proteomes" id="UP000036947">
    <property type="component" value="Unassembled WGS sequence"/>
</dbReference>
<reference evidence="1 2" key="1">
    <citation type="journal article" date="2015" name="BMC Genomics">
        <title>The genome of the truffle-parasite Tolypocladium ophioglossoides and the evolution of antifungal peptaibiotics.</title>
        <authorList>
            <person name="Quandt C.A."/>
            <person name="Bushley K.E."/>
            <person name="Spatafora J.W."/>
        </authorList>
    </citation>
    <scope>NUCLEOTIDE SEQUENCE [LARGE SCALE GENOMIC DNA]</scope>
    <source>
        <strain evidence="1 2">CBS 100239</strain>
    </source>
</reference>
<name>A0A0L0N5Z3_TOLOC</name>
<dbReference type="OrthoDB" id="4588974at2759"/>
<comment type="caution">
    <text evidence="1">The sequence shown here is derived from an EMBL/GenBank/DDBJ whole genome shotgun (WGS) entry which is preliminary data.</text>
</comment>
<dbReference type="AlphaFoldDB" id="A0A0L0N5Z3"/>
<organism evidence="1 2">
    <name type="scientific">Tolypocladium ophioglossoides (strain CBS 100239)</name>
    <name type="common">Snaketongue truffleclub</name>
    <name type="synonym">Elaphocordyceps ophioglossoides</name>
    <dbReference type="NCBI Taxonomy" id="1163406"/>
    <lineage>
        <taxon>Eukaryota</taxon>
        <taxon>Fungi</taxon>
        <taxon>Dikarya</taxon>
        <taxon>Ascomycota</taxon>
        <taxon>Pezizomycotina</taxon>
        <taxon>Sordariomycetes</taxon>
        <taxon>Hypocreomycetidae</taxon>
        <taxon>Hypocreales</taxon>
        <taxon>Ophiocordycipitaceae</taxon>
        <taxon>Tolypocladium</taxon>
    </lineage>
</organism>
<protein>
    <submittedName>
        <fullName evidence="1">Uncharacterized protein</fullName>
    </submittedName>
</protein>
<accession>A0A0L0N5Z3</accession>
<sequence>MLQHEKLVQVLLDHGAEVNAQGGEYDYALEVAKQVEGSIIAGVIYQAADPIATGKLNLNLSLGEHRSQSYPGGGELVPLVVPGIENRPHWPLSGRSSSPDGLCGGTGGLFNSDTALSPDLVKKNGKSPPLLFCIS</sequence>
<dbReference type="EMBL" id="LFRF01000018">
    <property type="protein sequence ID" value="KND89508.1"/>
    <property type="molecule type" value="Genomic_DNA"/>
</dbReference>
<gene>
    <name evidence="1" type="ORF">TOPH_05783</name>
</gene>
<evidence type="ECO:0000313" key="1">
    <source>
        <dbReference type="EMBL" id="KND89508.1"/>
    </source>
</evidence>
<keyword evidence="2" id="KW-1185">Reference proteome</keyword>